<dbReference type="EMBL" id="JARULN010000002">
    <property type="protein sequence ID" value="MDG5753134.1"/>
    <property type="molecule type" value="Genomic_DNA"/>
</dbReference>
<dbReference type="CDD" id="cd16332">
    <property type="entry name" value="Prp-like"/>
    <property type="match status" value="1"/>
</dbReference>
<gene>
    <name evidence="7" type="ORF">P6P90_03865</name>
</gene>
<keyword evidence="3" id="KW-0378">Hydrolase</keyword>
<name>A0ABT6H157_9BACI</name>
<keyword evidence="8" id="KW-1185">Reference proteome</keyword>
<dbReference type="GO" id="GO:0006508">
    <property type="term" value="P:proteolysis"/>
    <property type="evidence" value="ECO:0007669"/>
    <property type="project" value="UniProtKB-KW"/>
</dbReference>
<reference evidence="7 8" key="1">
    <citation type="submission" date="2023-04" db="EMBL/GenBank/DDBJ databases">
        <title>Ectobacillus antri isolated from activated sludge.</title>
        <authorList>
            <person name="Yan P."/>
            <person name="Liu X."/>
        </authorList>
    </citation>
    <scope>NUCLEOTIDE SEQUENCE [LARGE SCALE GENOMIC DNA]</scope>
    <source>
        <strain evidence="7 8">C18H</strain>
    </source>
</reference>
<dbReference type="PANTHER" id="PTHR39178">
    <property type="entry name" value="HYPOTHETICAL RIBOSOME-ASSOCIATED PROTEIN"/>
    <property type="match status" value="1"/>
</dbReference>
<evidence type="ECO:0000256" key="2">
    <source>
        <dbReference type="ARBA" id="ARBA00022670"/>
    </source>
</evidence>
<protein>
    <recommendedName>
        <fullName evidence="6">Ribosomal processing cysteine protease Prp</fullName>
    </recommendedName>
</protein>
<dbReference type="PANTHER" id="PTHR39178:SF1">
    <property type="entry name" value="RIBOSOMAL-PROCESSING CYSTEINE PROTEASE PRP"/>
    <property type="match status" value="1"/>
</dbReference>
<evidence type="ECO:0000256" key="5">
    <source>
        <dbReference type="ARBA" id="ARBA00044503"/>
    </source>
</evidence>
<sequence length="112" mass="12487">MIKVTIHRTSLGIQSFEMTGHANFAEHGKDLVCAGVSAVVFGSINSIEALCHVQANINLGKNGGFLTYRLPELDNETFQKTQLLLEGMLVSLRTIEMDYGKYIRIKEIMQEV</sequence>
<evidence type="ECO:0000256" key="1">
    <source>
        <dbReference type="ARBA" id="ARBA00022517"/>
    </source>
</evidence>
<dbReference type="RefSeq" id="WP_124563250.1">
    <property type="nucleotide sequence ID" value="NZ_JARRRY010000001.1"/>
</dbReference>
<dbReference type="Gene3D" id="3.30.70.1490">
    <property type="entry name" value="Cysteine protease Prp"/>
    <property type="match status" value="1"/>
</dbReference>
<evidence type="ECO:0000313" key="7">
    <source>
        <dbReference type="EMBL" id="MDG5753134.1"/>
    </source>
</evidence>
<evidence type="ECO:0000256" key="4">
    <source>
        <dbReference type="ARBA" id="ARBA00022807"/>
    </source>
</evidence>
<proteinExistence type="inferred from homology"/>
<evidence type="ECO:0000256" key="3">
    <source>
        <dbReference type="ARBA" id="ARBA00022801"/>
    </source>
</evidence>
<keyword evidence="1" id="KW-0690">Ribosome biogenesis</keyword>
<organism evidence="7 8">
    <name type="scientific">Ectobacillus antri</name>
    <dbReference type="NCBI Taxonomy" id="2486280"/>
    <lineage>
        <taxon>Bacteria</taxon>
        <taxon>Bacillati</taxon>
        <taxon>Bacillota</taxon>
        <taxon>Bacilli</taxon>
        <taxon>Bacillales</taxon>
        <taxon>Bacillaceae</taxon>
        <taxon>Ectobacillus</taxon>
    </lineage>
</organism>
<dbReference type="InterPro" id="IPR007422">
    <property type="entry name" value="Peptidase_Prp"/>
</dbReference>
<keyword evidence="2 7" id="KW-0645">Protease</keyword>
<evidence type="ECO:0000313" key="8">
    <source>
        <dbReference type="Proteomes" id="UP001218246"/>
    </source>
</evidence>
<accession>A0ABT6H157</accession>
<evidence type="ECO:0000256" key="6">
    <source>
        <dbReference type="ARBA" id="ARBA00044538"/>
    </source>
</evidence>
<dbReference type="InterPro" id="IPR036764">
    <property type="entry name" value="Peptidase_Prp_sf"/>
</dbReference>
<dbReference type="NCBIfam" id="NF011126">
    <property type="entry name" value="PRK14553.1-6"/>
    <property type="match status" value="1"/>
</dbReference>
<dbReference type="Proteomes" id="UP001218246">
    <property type="component" value="Unassembled WGS sequence"/>
</dbReference>
<dbReference type="SUPFAM" id="SSF118010">
    <property type="entry name" value="TM1457-like"/>
    <property type="match status" value="1"/>
</dbReference>
<dbReference type="Pfam" id="PF04327">
    <property type="entry name" value="Peptidase_Prp"/>
    <property type="match status" value="1"/>
</dbReference>
<dbReference type="GO" id="GO:0008233">
    <property type="term" value="F:peptidase activity"/>
    <property type="evidence" value="ECO:0007669"/>
    <property type="project" value="UniProtKB-KW"/>
</dbReference>
<comment type="caution">
    <text evidence="7">The sequence shown here is derived from an EMBL/GenBank/DDBJ whole genome shotgun (WGS) entry which is preliminary data.</text>
</comment>
<comment type="similarity">
    <text evidence="5">Belongs to the Prp family.</text>
</comment>
<keyword evidence="4" id="KW-0788">Thiol protease</keyword>